<evidence type="ECO:0000256" key="2">
    <source>
        <dbReference type="ARBA" id="ARBA00022552"/>
    </source>
</evidence>
<comment type="catalytic activity">
    <reaction evidence="6">
        <text>guanosine(1835) in 23S rRNA + S-adenosyl-L-methionine = N(2)-methylguanosine(1835) in 23S rRNA + S-adenosyl-L-homocysteine + H(+)</text>
        <dbReference type="Rhea" id="RHEA:42744"/>
        <dbReference type="Rhea" id="RHEA-COMP:10217"/>
        <dbReference type="Rhea" id="RHEA-COMP:10218"/>
        <dbReference type="ChEBI" id="CHEBI:15378"/>
        <dbReference type="ChEBI" id="CHEBI:57856"/>
        <dbReference type="ChEBI" id="CHEBI:59789"/>
        <dbReference type="ChEBI" id="CHEBI:74269"/>
        <dbReference type="ChEBI" id="CHEBI:74481"/>
        <dbReference type="EC" id="2.1.1.174"/>
    </reaction>
</comment>
<dbReference type="Pfam" id="PF26049">
    <property type="entry name" value="RLMG_N"/>
    <property type="match status" value="1"/>
</dbReference>
<name>A0AAU7NSP6_9GAMM</name>
<evidence type="ECO:0000313" key="9">
    <source>
        <dbReference type="EMBL" id="XBS19985.1"/>
    </source>
</evidence>
<dbReference type="GO" id="GO:0003676">
    <property type="term" value="F:nucleic acid binding"/>
    <property type="evidence" value="ECO:0007669"/>
    <property type="project" value="InterPro"/>
</dbReference>
<evidence type="ECO:0000256" key="5">
    <source>
        <dbReference type="ARBA" id="ARBA00022691"/>
    </source>
</evidence>
<keyword evidence="10" id="KW-1185">Reference proteome</keyword>
<reference evidence="9 10" key="1">
    <citation type="journal article" date="2024" name="Microbiology">
        <title>Methylomarinum rosea sp. nov., a novel halophilic methanotrophic bacterium from the hypersaline Lake Elton.</title>
        <authorList>
            <person name="Suleimanov R.Z."/>
            <person name="Oshkin I.Y."/>
            <person name="Danilova O.V."/>
            <person name="Suzina N.E."/>
            <person name="Dedysh S.N."/>
        </authorList>
    </citation>
    <scope>NUCLEOTIDE SEQUENCE [LARGE SCALE GENOMIC DNA]</scope>
    <source>
        <strain evidence="9 10">Ch1-1</strain>
    </source>
</reference>
<evidence type="ECO:0000256" key="1">
    <source>
        <dbReference type="ARBA" id="ARBA00022490"/>
    </source>
</evidence>
<keyword evidence="4 6" id="KW-0808">Transferase</keyword>
<dbReference type="InterPro" id="IPR017237">
    <property type="entry name" value="RLMG"/>
</dbReference>
<dbReference type="SUPFAM" id="SSF53335">
    <property type="entry name" value="S-adenosyl-L-methionine-dependent methyltransferases"/>
    <property type="match status" value="1"/>
</dbReference>
<keyword evidence="5 6" id="KW-0949">S-adenosyl-L-methionine</keyword>
<gene>
    <name evidence="6" type="primary">rlmG</name>
    <name evidence="9" type="ORF">Q9L42_016745</name>
</gene>
<evidence type="ECO:0000259" key="8">
    <source>
        <dbReference type="Pfam" id="PF26049"/>
    </source>
</evidence>
<dbReference type="InterPro" id="IPR007848">
    <property type="entry name" value="Small_mtfrase_dom"/>
</dbReference>
<dbReference type="InterPro" id="IPR002052">
    <property type="entry name" value="DNA_methylase_N6_adenine_CS"/>
</dbReference>
<proteinExistence type="inferred from homology"/>
<evidence type="ECO:0000256" key="3">
    <source>
        <dbReference type="ARBA" id="ARBA00022603"/>
    </source>
</evidence>
<dbReference type="HAMAP" id="MF_01859">
    <property type="entry name" value="23SrRNA_methyltr_G"/>
    <property type="match status" value="1"/>
</dbReference>
<dbReference type="Gene3D" id="3.40.50.150">
    <property type="entry name" value="Vaccinia Virus protein VP39"/>
    <property type="match status" value="2"/>
</dbReference>
<dbReference type="Proteomes" id="UP001225378">
    <property type="component" value="Chromosome"/>
</dbReference>
<dbReference type="PIRSF" id="PIRSF037565">
    <property type="entry name" value="RRNA_m2G_Mtase_RsmD_prd"/>
    <property type="match status" value="1"/>
</dbReference>
<dbReference type="PANTHER" id="PTHR47816:SF5">
    <property type="entry name" value="RIBOSOMAL RNA LARGE SUBUNIT METHYLTRANSFERASE G"/>
    <property type="match status" value="1"/>
</dbReference>
<evidence type="ECO:0000259" key="7">
    <source>
        <dbReference type="Pfam" id="PF05175"/>
    </source>
</evidence>
<protein>
    <recommendedName>
        <fullName evidence="6">Ribosomal RNA large subunit methyltransferase G</fullName>
        <ecNumber evidence="6">2.1.1.174</ecNumber>
    </recommendedName>
    <alternativeName>
        <fullName evidence="6">23S rRNA m2G1835 methyltransferase</fullName>
    </alternativeName>
    <alternativeName>
        <fullName evidence="6">rRNA (guanine-N(2)-)-methyltransferase RlmG</fullName>
    </alternativeName>
</protein>
<dbReference type="Pfam" id="PF05175">
    <property type="entry name" value="MTS"/>
    <property type="match status" value="1"/>
</dbReference>
<feature type="domain" description="RlmG N-terminal" evidence="8">
    <location>
        <begin position="5"/>
        <end position="181"/>
    </location>
</feature>
<dbReference type="EMBL" id="CP157743">
    <property type="protein sequence ID" value="XBS19985.1"/>
    <property type="molecule type" value="Genomic_DNA"/>
</dbReference>
<dbReference type="RefSeq" id="WP_305907284.1">
    <property type="nucleotide sequence ID" value="NZ_CP157743.1"/>
</dbReference>
<organism evidence="9 10">
    <name type="scientific">Methylomarinum roseum</name>
    <dbReference type="NCBI Taxonomy" id="3067653"/>
    <lineage>
        <taxon>Bacteria</taxon>
        <taxon>Pseudomonadati</taxon>
        <taxon>Pseudomonadota</taxon>
        <taxon>Gammaproteobacteria</taxon>
        <taxon>Methylococcales</taxon>
        <taxon>Methylococcaceae</taxon>
        <taxon>Methylomarinum</taxon>
    </lineage>
</organism>
<comment type="function">
    <text evidence="6">Specifically methylates the guanine in position 1835 (m2G1835) of 23S rRNA.</text>
</comment>
<dbReference type="CDD" id="cd02440">
    <property type="entry name" value="AdoMet_MTases"/>
    <property type="match status" value="1"/>
</dbReference>
<accession>A0AAU7NSP6</accession>
<comment type="similarity">
    <text evidence="6">Belongs to the methyltransferase superfamily. RlmG family.</text>
</comment>
<dbReference type="PANTHER" id="PTHR47816">
    <property type="entry name" value="RIBOSOMAL RNA SMALL SUBUNIT METHYLTRANSFERASE C"/>
    <property type="match status" value="1"/>
</dbReference>
<dbReference type="InterPro" id="IPR046977">
    <property type="entry name" value="RsmC/RlmG"/>
</dbReference>
<keyword evidence="3 6" id="KW-0489">Methyltransferase</keyword>
<evidence type="ECO:0000313" key="10">
    <source>
        <dbReference type="Proteomes" id="UP001225378"/>
    </source>
</evidence>
<dbReference type="KEGG" id="mech:Q9L42_016745"/>
<dbReference type="EC" id="2.1.1.174" evidence="6"/>
<dbReference type="PROSITE" id="PS00092">
    <property type="entry name" value="N6_MTASE"/>
    <property type="match status" value="1"/>
</dbReference>
<evidence type="ECO:0000256" key="6">
    <source>
        <dbReference type="HAMAP-Rule" id="MF_01859"/>
    </source>
</evidence>
<keyword evidence="2 6" id="KW-0698">rRNA processing</keyword>
<dbReference type="GO" id="GO:0005737">
    <property type="term" value="C:cytoplasm"/>
    <property type="evidence" value="ECO:0007669"/>
    <property type="project" value="UniProtKB-SubCell"/>
</dbReference>
<dbReference type="InterPro" id="IPR029063">
    <property type="entry name" value="SAM-dependent_MTases_sf"/>
</dbReference>
<dbReference type="GO" id="GO:0052916">
    <property type="term" value="F:23S rRNA (guanine(1835)-N(2))-methyltransferase activity"/>
    <property type="evidence" value="ECO:0007669"/>
    <property type="project" value="UniProtKB-EC"/>
</dbReference>
<dbReference type="InterPro" id="IPR058679">
    <property type="entry name" value="RlmG_N"/>
</dbReference>
<keyword evidence="1 6" id="KW-0963">Cytoplasm</keyword>
<sequence length="377" mass="42535">METLMRAPQGEFTLRRWPIRVNDVLRAWDAADEYLLHELAEEKLEDDANIVILNDSFGALAVALHRYRPLAISDSWLSQQATRSNLDGNGLSQASVTLLNSLQAPEQPIDYLLIKAPKTLALLEYQLINLQPWLNERTQVIVAGMIKNLPPSLWKLMARLVGPVTTSLARKKARLLYARPAPDRKVEDNPYPVRYRLENSSFTLVNHANVFSRDSLDIGTRLLLQHLPDNTDYNDFIDLGCGNGVVGLMLARQNPVACIRFIDESFMAVASARENFIAAFDQQRQAEFITTDCLSGIDDDSADCIVCNPPFHQQHAVGDHIAWQMFKQSRKVLHQGGELRVIGNRHLAYHISLKKLFGNCRLVASNKKFVILSAIKR</sequence>
<feature type="domain" description="Methyltransferase small" evidence="7">
    <location>
        <begin position="202"/>
        <end position="372"/>
    </location>
</feature>
<dbReference type="AlphaFoldDB" id="A0AAU7NSP6"/>
<comment type="subcellular location">
    <subcellularLocation>
        <location evidence="6">Cytoplasm</location>
    </subcellularLocation>
</comment>
<evidence type="ECO:0000256" key="4">
    <source>
        <dbReference type="ARBA" id="ARBA00022679"/>
    </source>
</evidence>